<proteinExistence type="predicted"/>
<dbReference type="RefSeq" id="WP_413278244.1">
    <property type="nucleotide sequence ID" value="NZ_JBHFNT010000125.1"/>
</dbReference>
<gene>
    <name evidence="3" type="ORF">ACE1CA_15030</name>
</gene>
<feature type="domain" description="Pepco" evidence="2">
    <location>
        <begin position="6"/>
        <end position="133"/>
    </location>
</feature>
<evidence type="ECO:0000259" key="2">
    <source>
        <dbReference type="Pfam" id="PF24393"/>
    </source>
</evidence>
<sequence>MSDETIKIVTYDTFSQEPQPPAADGRKSGVESTAHWSYGEVHPQDSTPPKDDKQAGGLSIHDVSIKKLEKELANFMKQVDEMFTRADAEAQMKTMELSEVELSVGITAEGSVSLVGMGAKLANTRTVLLRFKRRTQS</sequence>
<evidence type="ECO:0000313" key="4">
    <source>
        <dbReference type="Proteomes" id="UP001576780"/>
    </source>
</evidence>
<dbReference type="Proteomes" id="UP001576780">
    <property type="component" value="Unassembled WGS sequence"/>
</dbReference>
<name>A0ABV4WLM3_9CYAN</name>
<protein>
    <recommendedName>
        <fullName evidence="2">Pepco domain-containing protein</fullName>
    </recommendedName>
</protein>
<accession>A0ABV4WLM3</accession>
<keyword evidence="4" id="KW-1185">Reference proteome</keyword>
<dbReference type="EMBL" id="JBHFNT010000125">
    <property type="protein sequence ID" value="MFB2835841.1"/>
    <property type="molecule type" value="Genomic_DNA"/>
</dbReference>
<organism evidence="3 4">
    <name type="scientific">Floridaenema evergladense BLCC-F167</name>
    <dbReference type="NCBI Taxonomy" id="3153639"/>
    <lineage>
        <taxon>Bacteria</taxon>
        <taxon>Bacillati</taxon>
        <taxon>Cyanobacteriota</taxon>
        <taxon>Cyanophyceae</taxon>
        <taxon>Oscillatoriophycideae</taxon>
        <taxon>Aerosakkonematales</taxon>
        <taxon>Aerosakkonemataceae</taxon>
        <taxon>Floridanema</taxon>
        <taxon>Floridanema evergladense</taxon>
    </lineage>
</organism>
<evidence type="ECO:0000256" key="1">
    <source>
        <dbReference type="SAM" id="MobiDB-lite"/>
    </source>
</evidence>
<reference evidence="3 4" key="1">
    <citation type="submission" date="2024-09" db="EMBL/GenBank/DDBJ databases">
        <title>Floridaenema gen nov. (Aerosakkonemataceae, Aerosakkonematales ord. nov., Cyanobacteria) from benthic tropical and subtropical fresh waters, with the description of four new species.</title>
        <authorList>
            <person name="Moretto J.A."/>
            <person name="Berthold D.E."/>
            <person name="Lefler F.W."/>
            <person name="Huang I.-S."/>
            <person name="Laughinghouse H. IV."/>
        </authorList>
    </citation>
    <scope>NUCLEOTIDE SEQUENCE [LARGE SCALE GENOMIC DNA]</scope>
    <source>
        <strain evidence="3 4">BLCC-F167</strain>
    </source>
</reference>
<dbReference type="Pfam" id="PF24393">
    <property type="entry name" value="Pepco"/>
    <property type="match status" value="1"/>
</dbReference>
<evidence type="ECO:0000313" key="3">
    <source>
        <dbReference type="EMBL" id="MFB2835841.1"/>
    </source>
</evidence>
<dbReference type="InterPro" id="IPR056947">
    <property type="entry name" value="Pepco_dom"/>
</dbReference>
<feature type="region of interest" description="Disordered" evidence="1">
    <location>
        <begin position="1"/>
        <end position="57"/>
    </location>
</feature>
<comment type="caution">
    <text evidence="3">The sequence shown here is derived from an EMBL/GenBank/DDBJ whole genome shotgun (WGS) entry which is preliminary data.</text>
</comment>